<protein>
    <recommendedName>
        <fullName evidence="3">FBD domain-containing protein</fullName>
    </recommendedName>
</protein>
<proteinExistence type="predicted"/>
<evidence type="ECO:0008006" key="3">
    <source>
        <dbReference type="Google" id="ProtNLM"/>
    </source>
</evidence>
<name>A0A1E5WJL7_9POAL</name>
<evidence type="ECO:0000313" key="1">
    <source>
        <dbReference type="EMBL" id="OEL37553.1"/>
    </source>
</evidence>
<dbReference type="AlphaFoldDB" id="A0A1E5WJL7"/>
<feature type="non-terminal residue" evidence="1">
    <location>
        <position position="1"/>
    </location>
</feature>
<organism evidence="1 2">
    <name type="scientific">Dichanthelium oligosanthes</name>
    <dbReference type="NCBI Taxonomy" id="888268"/>
    <lineage>
        <taxon>Eukaryota</taxon>
        <taxon>Viridiplantae</taxon>
        <taxon>Streptophyta</taxon>
        <taxon>Embryophyta</taxon>
        <taxon>Tracheophyta</taxon>
        <taxon>Spermatophyta</taxon>
        <taxon>Magnoliopsida</taxon>
        <taxon>Liliopsida</taxon>
        <taxon>Poales</taxon>
        <taxon>Poaceae</taxon>
        <taxon>PACMAD clade</taxon>
        <taxon>Panicoideae</taxon>
        <taxon>Panicodae</taxon>
        <taxon>Paniceae</taxon>
        <taxon>Dichantheliinae</taxon>
        <taxon>Dichanthelium</taxon>
    </lineage>
</organism>
<comment type="caution">
    <text evidence="1">The sequence shown here is derived from an EMBL/GenBank/DDBJ whole genome shotgun (WGS) entry which is preliminary data.</text>
</comment>
<dbReference type="STRING" id="888268.A0A1E5WJL7"/>
<reference evidence="1 2" key="1">
    <citation type="submission" date="2016-09" db="EMBL/GenBank/DDBJ databases">
        <title>The draft genome of Dichanthelium oligosanthes: A C3 panicoid grass species.</title>
        <authorList>
            <person name="Studer A.J."/>
            <person name="Schnable J.C."/>
            <person name="Brutnell T.P."/>
        </authorList>
    </citation>
    <scope>NUCLEOTIDE SEQUENCE [LARGE SCALE GENOMIC DNA]</scope>
    <source>
        <strain evidence="2">cv. Kellogg 1175</strain>
        <tissue evidence="1">Leaf</tissue>
    </source>
</reference>
<sequence>LLFSGVKSLQLTSVRLGCGNGLVFPAFLVLRHLELTGMLPEDDTATVVATVAWILRWTPSLEALMLFFLPEPEDIEESDYSYIDEEELLDRHKLKYDRHASLAMPDVEIPCCLRETTKEINLVHYERGLAQRTLTKFLLHNATVVEEVCGEFAQGPLWIQTKLMVEIKGWVVKTNGYF</sequence>
<dbReference type="EMBL" id="LWDX02005080">
    <property type="protein sequence ID" value="OEL37553.1"/>
    <property type="molecule type" value="Genomic_DNA"/>
</dbReference>
<keyword evidence="2" id="KW-1185">Reference proteome</keyword>
<dbReference type="OrthoDB" id="691227at2759"/>
<accession>A0A1E5WJL7</accession>
<gene>
    <name evidence="1" type="ORF">BAE44_0001428</name>
</gene>
<evidence type="ECO:0000313" key="2">
    <source>
        <dbReference type="Proteomes" id="UP000095767"/>
    </source>
</evidence>
<dbReference type="Proteomes" id="UP000095767">
    <property type="component" value="Unassembled WGS sequence"/>
</dbReference>